<dbReference type="OrthoDB" id="10657081at2759"/>
<name>A0A1Y2HZX0_9FUNG</name>
<comment type="caution">
    <text evidence="2">The sequence shown here is derived from an EMBL/GenBank/DDBJ whole genome shotgun (WGS) entry which is preliminary data.</text>
</comment>
<gene>
    <name evidence="2" type="ORF">BCR44DRAFT_1169626</name>
</gene>
<reference evidence="2 3" key="1">
    <citation type="submission" date="2016-07" db="EMBL/GenBank/DDBJ databases">
        <title>Pervasive Adenine N6-methylation of Active Genes in Fungi.</title>
        <authorList>
            <consortium name="DOE Joint Genome Institute"/>
            <person name="Mondo S.J."/>
            <person name="Dannebaum R.O."/>
            <person name="Kuo R.C."/>
            <person name="Labutti K."/>
            <person name="Haridas S."/>
            <person name="Kuo A."/>
            <person name="Salamov A."/>
            <person name="Ahrendt S.R."/>
            <person name="Lipzen A."/>
            <person name="Sullivan W."/>
            <person name="Andreopoulos W.B."/>
            <person name="Clum A."/>
            <person name="Lindquist E."/>
            <person name="Daum C."/>
            <person name="Ramamoorthy G.K."/>
            <person name="Gryganskyi A."/>
            <person name="Culley D."/>
            <person name="Magnuson J.K."/>
            <person name="James T.Y."/>
            <person name="O'Malley M.A."/>
            <person name="Stajich J.E."/>
            <person name="Spatafora J.W."/>
            <person name="Visel A."/>
            <person name="Grigoriev I.V."/>
        </authorList>
    </citation>
    <scope>NUCLEOTIDE SEQUENCE [LARGE SCALE GENOMIC DNA]</scope>
    <source>
        <strain evidence="2 3">PL171</strain>
    </source>
</reference>
<evidence type="ECO:0000313" key="2">
    <source>
        <dbReference type="EMBL" id="ORZ40148.1"/>
    </source>
</evidence>
<sequence>MSDPLSEFDDILATLNQLENISTLDQSPSATAPQSSLDNATTELKNKDSSVFGPADTLQVSALSPTHATLPPPPKEPSLPTVPSAVLALQNVLEEHLQVNVPVAENQNAQTVSTHPQQQLISDPRFNDDRVAQRNKVVQVQPSLVCVAPAAKIPLLEPYPTPLAEADTPSKLVRIRAQASSIEVQDAVDQTSVRQAVAPVVATPVAQASRPTPVSVGTHGLASTAQKLGAGPNSPTSPSHEAGTLGSCFPKGWRDQTFADPVYTNWRRGMIQHLESLPDHGCMQIPSLFPVLASLADQLAAKNGHGPSS</sequence>
<keyword evidence="3" id="KW-1185">Reference proteome</keyword>
<evidence type="ECO:0000256" key="1">
    <source>
        <dbReference type="SAM" id="MobiDB-lite"/>
    </source>
</evidence>
<feature type="region of interest" description="Disordered" evidence="1">
    <location>
        <begin position="224"/>
        <end position="250"/>
    </location>
</feature>
<protein>
    <submittedName>
        <fullName evidence="2">Uncharacterized protein</fullName>
    </submittedName>
</protein>
<dbReference type="Proteomes" id="UP000193411">
    <property type="component" value="Unassembled WGS sequence"/>
</dbReference>
<evidence type="ECO:0000313" key="3">
    <source>
        <dbReference type="Proteomes" id="UP000193411"/>
    </source>
</evidence>
<organism evidence="2 3">
    <name type="scientific">Catenaria anguillulae PL171</name>
    <dbReference type="NCBI Taxonomy" id="765915"/>
    <lineage>
        <taxon>Eukaryota</taxon>
        <taxon>Fungi</taxon>
        <taxon>Fungi incertae sedis</taxon>
        <taxon>Blastocladiomycota</taxon>
        <taxon>Blastocladiomycetes</taxon>
        <taxon>Blastocladiales</taxon>
        <taxon>Catenariaceae</taxon>
        <taxon>Catenaria</taxon>
    </lineage>
</organism>
<feature type="compositionally biased region" description="Polar residues" evidence="1">
    <location>
        <begin position="25"/>
        <end position="43"/>
    </location>
</feature>
<dbReference type="AlphaFoldDB" id="A0A1Y2HZX0"/>
<dbReference type="EMBL" id="MCFL01000003">
    <property type="protein sequence ID" value="ORZ40148.1"/>
    <property type="molecule type" value="Genomic_DNA"/>
</dbReference>
<accession>A0A1Y2HZX0</accession>
<feature type="region of interest" description="Disordered" evidence="1">
    <location>
        <begin position="25"/>
        <end position="52"/>
    </location>
</feature>
<proteinExistence type="predicted"/>